<dbReference type="EMBL" id="LKAQ01000005">
    <property type="protein sequence ID" value="OIQ48731.1"/>
    <property type="molecule type" value="Genomic_DNA"/>
</dbReference>
<protein>
    <submittedName>
        <fullName evidence="1">Kynurenine formamidase</fullName>
        <ecNumber evidence="1">3.5.1.9</ecNumber>
    </submittedName>
</protein>
<dbReference type="AlphaFoldDB" id="A0A1J5MZA1"/>
<proteinExistence type="predicted"/>
<evidence type="ECO:0000313" key="1">
    <source>
        <dbReference type="EMBL" id="OIQ48731.1"/>
    </source>
</evidence>
<dbReference type="Gene3D" id="3.50.30.50">
    <property type="entry name" value="Putative cyclase"/>
    <property type="match status" value="1"/>
</dbReference>
<dbReference type="PANTHER" id="PTHR31118:SF32">
    <property type="entry name" value="KYNURENINE FORMAMIDASE"/>
    <property type="match status" value="1"/>
</dbReference>
<dbReference type="Proteomes" id="UP000181901">
    <property type="component" value="Unassembled WGS sequence"/>
</dbReference>
<keyword evidence="2" id="KW-1185">Reference proteome</keyword>
<dbReference type="GO" id="GO:0019441">
    <property type="term" value="P:L-tryptophan catabolic process to kynurenine"/>
    <property type="evidence" value="ECO:0007669"/>
    <property type="project" value="InterPro"/>
</dbReference>
<dbReference type="InterPro" id="IPR007325">
    <property type="entry name" value="KFase/CYL"/>
</dbReference>
<sequence length="214" mass="23536">MNLIELTHVVVDDIQIYPGDPKPAIKPFLTHDKDYCHVNTVNLGSHTGTHIDAAFHFFPDGRKINDYPLDRFVRPGVLVDATGAGPEAPIPASILDRSAPAIEPGDFVIFRTGWSRYFGQDMYLRHPSISPELSQRMVDLGVSLVGLDALSVDPSAKGTFEAHMILLGNDVLIVENLRNLESVTRQRGIYSFLPLRLDASDGSPIRAVFQADCA</sequence>
<dbReference type="GO" id="GO:0004061">
    <property type="term" value="F:arylformamidase activity"/>
    <property type="evidence" value="ECO:0007669"/>
    <property type="project" value="UniProtKB-EC"/>
</dbReference>
<dbReference type="InterPro" id="IPR037175">
    <property type="entry name" value="KFase_sf"/>
</dbReference>
<organism evidence="1 2">
    <name type="scientific">Pseudodesulfovibrio hydrargyri</name>
    <dbReference type="NCBI Taxonomy" id="2125990"/>
    <lineage>
        <taxon>Bacteria</taxon>
        <taxon>Pseudomonadati</taxon>
        <taxon>Thermodesulfobacteriota</taxon>
        <taxon>Desulfovibrionia</taxon>
        <taxon>Desulfovibrionales</taxon>
        <taxon>Desulfovibrionaceae</taxon>
    </lineage>
</organism>
<comment type="caution">
    <text evidence="1">The sequence shown here is derived from an EMBL/GenBank/DDBJ whole genome shotgun (WGS) entry which is preliminary data.</text>
</comment>
<gene>
    <name evidence="1" type="primary">kynB_3</name>
    <name evidence="1" type="ORF">BerOc1_03483</name>
</gene>
<dbReference type="SUPFAM" id="SSF102198">
    <property type="entry name" value="Putative cyclase"/>
    <property type="match status" value="1"/>
</dbReference>
<dbReference type="Pfam" id="PF04199">
    <property type="entry name" value="Cyclase"/>
    <property type="match status" value="1"/>
</dbReference>
<dbReference type="PANTHER" id="PTHR31118">
    <property type="entry name" value="CYCLASE-LIKE PROTEIN 2"/>
    <property type="match status" value="1"/>
</dbReference>
<dbReference type="RefSeq" id="WP_071547175.1">
    <property type="nucleotide sequence ID" value="NZ_LKAQ01000005.1"/>
</dbReference>
<keyword evidence="1" id="KW-0378">Hydrolase</keyword>
<dbReference type="OrthoDB" id="7067800at2"/>
<name>A0A1J5MZA1_9BACT</name>
<evidence type="ECO:0000313" key="2">
    <source>
        <dbReference type="Proteomes" id="UP000181901"/>
    </source>
</evidence>
<dbReference type="EC" id="3.5.1.9" evidence="1"/>
<accession>A0A1J5MZA1</accession>
<reference evidence="1 2" key="1">
    <citation type="submission" date="2015-09" db="EMBL/GenBank/DDBJ databases">
        <title>Genome of Desulfovibrio dechloracetivorans BerOc1, a mercury methylating strain isolated from highly hydrocarbons and metals contaminated coastal sediments.</title>
        <authorList>
            <person name="Goni Urriza M."/>
            <person name="Gassie C."/>
            <person name="Bouchez O."/>
            <person name="Klopp C."/>
            <person name="Ranchou-Peyruse A."/>
            <person name="Remy G."/>
        </authorList>
    </citation>
    <scope>NUCLEOTIDE SEQUENCE [LARGE SCALE GENOMIC DNA]</scope>
    <source>
        <strain evidence="1 2">BerOc1</strain>
    </source>
</reference>